<dbReference type="Proteomes" id="UP001341840">
    <property type="component" value="Unassembled WGS sequence"/>
</dbReference>
<evidence type="ECO:0000313" key="2">
    <source>
        <dbReference type="EMBL" id="MED6204284.1"/>
    </source>
</evidence>
<feature type="region of interest" description="Disordered" evidence="1">
    <location>
        <begin position="72"/>
        <end position="127"/>
    </location>
</feature>
<feature type="compositionally biased region" description="Low complexity" evidence="1">
    <location>
        <begin position="118"/>
        <end position="127"/>
    </location>
</feature>
<comment type="caution">
    <text evidence="2">The sequence shown here is derived from an EMBL/GenBank/DDBJ whole genome shotgun (WGS) entry which is preliminary data.</text>
</comment>
<keyword evidence="3" id="KW-1185">Reference proteome</keyword>
<reference evidence="2 3" key="1">
    <citation type="journal article" date="2023" name="Plants (Basel)">
        <title>Bridging the Gap: Combining Genomics and Transcriptomics Approaches to Understand Stylosanthes scabra, an Orphan Legume from the Brazilian Caatinga.</title>
        <authorList>
            <person name="Ferreira-Neto J.R.C."/>
            <person name="da Silva M.D."/>
            <person name="Binneck E."/>
            <person name="de Melo N.F."/>
            <person name="da Silva R.H."/>
            <person name="de Melo A.L.T.M."/>
            <person name="Pandolfi V."/>
            <person name="Bustamante F.O."/>
            <person name="Brasileiro-Vidal A.C."/>
            <person name="Benko-Iseppon A.M."/>
        </authorList>
    </citation>
    <scope>NUCLEOTIDE SEQUENCE [LARGE SCALE GENOMIC DNA]</scope>
    <source>
        <tissue evidence="2">Leaves</tissue>
    </source>
</reference>
<protein>
    <submittedName>
        <fullName evidence="2">Uncharacterized protein</fullName>
    </submittedName>
</protein>
<evidence type="ECO:0000256" key="1">
    <source>
        <dbReference type="SAM" id="MobiDB-lite"/>
    </source>
</evidence>
<sequence length="127" mass="13138">MARDGHRGRGAATRGRGMPKKNAGVRLNLNPKSRPSTYTPTTTTTTTHTTTPPFVATGGLSAGVPQMVMIRTPGSRVQSSETGGALRVQQSPHVPETQTSSQPPLAPDTDVADEDAEASASATADTL</sequence>
<organism evidence="2 3">
    <name type="scientific">Stylosanthes scabra</name>
    <dbReference type="NCBI Taxonomy" id="79078"/>
    <lineage>
        <taxon>Eukaryota</taxon>
        <taxon>Viridiplantae</taxon>
        <taxon>Streptophyta</taxon>
        <taxon>Embryophyta</taxon>
        <taxon>Tracheophyta</taxon>
        <taxon>Spermatophyta</taxon>
        <taxon>Magnoliopsida</taxon>
        <taxon>eudicotyledons</taxon>
        <taxon>Gunneridae</taxon>
        <taxon>Pentapetalae</taxon>
        <taxon>rosids</taxon>
        <taxon>fabids</taxon>
        <taxon>Fabales</taxon>
        <taxon>Fabaceae</taxon>
        <taxon>Papilionoideae</taxon>
        <taxon>50 kb inversion clade</taxon>
        <taxon>dalbergioids sensu lato</taxon>
        <taxon>Dalbergieae</taxon>
        <taxon>Pterocarpus clade</taxon>
        <taxon>Stylosanthes</taxon>
    </lineage>
</organism>
<gene>
    <name evidence="2" type="ORF">PIB30_007755</name>
</gene>
<feature type="region of interest" description="Disordered" evidence="1">
    <location>
        <begin position="1"/>
        <end position="60"/>
    </location>
</feature>
<proteinExistence type="predicted"/>
<feature type="compositionally biased region" description="Low complexity" evidence="1">
    <location>
        <begin position="37"/>
        <end position="53"/>
    </location>
</feature>
<name>A0ABU6Y4T7_9FABA</name>
<accession>A0ABU6Y4T7</accession>
<feature type="compositionally biased region" description="Polar residues" evidence="1">
    <location>
        <begin position="75"/>
        <end position="103"/>
    </location>
</feature>
<evidence type="ECO:0000313" key="3">
    <source>
        <dbReference type="Proteomes" id="UP001341840"/>
    </source>
</evidence>
<dbReference type="EMBL" id="JASCZI010241672">
    <property type="protein sequence ID" value="MED6204284.1"/>
    <property type="molecule type" value="Genomic_DNA"/>
</dbReference>